<proteinExistence type="predicted"/>
<gene>
    <name evidence="2" type="ORF">ACFO5Q_03860</name>
</gene>
<evidence type="ECO:0000313" key="3">
    <source>
        <dbReference type="Proteomes" id="UP001595776"/>
    </source>
</evidence>
<dbReference type="EMBL" id="JBHSCR010000002">
    <property type="protein sequence ID" value="MFC4346972.1"/>
    <property type="molecule type" value="Genomic_DNA"/>
</dbReference>
<name>A0ABV8U704_9PROT</name>
<feature type="chain" id="PRO_5045180659" evidence="1">
    <location>
        <begin position="20"/>
        <end position="213"/>
    </location>
</feature>
<comment type="caution">
    <text evidence="2">The sequence shown here is derived from an EMBL/GenBank/DDBJ whole genome shotgun (WGS) entry which is preliminary data.</text>
</comment>
<keyword evidence="3" id="KW-1185">Reference proteome</keyword>
<reference evidence="3" key="1">
    <citation type="journal article" date="2019" name="Int. J. Syst. Evol. Microbiol.">
        <title>The Global Catalogue of Microorganisms (GCM) 10K type strain sequencing project: providing services to taxonomists for standard genome sequencing and annotation.</title>
        <authorList>
            <consortium name="The Broad Institute Genomics Platform"/>
            <consortium name="The Broad Institute Genome Sequencing Center for Infectious Disease"/>
            <person name="Wu L."/>
            <person name="Ma J."/>
        </authorList>
    </citation>
    <scope>NUCLEOTIDE SEQUENCE [LARGE SCALE GENOMIC DNA]</scope>
    <source>
        <strain evidence="3">CGMCC 1.15304</strain>
    </source>
</reference>
<keyword evidence="1" id="KW-0732">Signal</keyword>
<dbReference type="RefSeq" id="WP_068147586.1">
    <property type="nucleotide sequence ID" value="NZ_JBHSCR010000002.1"/>
</dbReference>
<dbReference type="SUPFAM" id="SSF49503">
    <property type="entry name" value="Cupredoxins"/>
    <property type="match status" value="1"/>
</dbReference>
<sequence>MKIRVLMLVMGLMGSQVSAADLLVEIQDGKGQPVPNAVLSFAPKFPLTQPPPQMDGAEMRQQGTMFSPFVLPVRAGTTVSFPNFDEFRHQVYSFSKPKRFELRLYGQDESKTITFDNPGIVALGCNIHDNMLAYIYVSEHPVLAKTGTNGTVLVQGVEVGEYDIHVWHPDLTSGEVPVLTGVAVPADGGEARGQVNLRSIRSVQQPPAEDEYN</sequence>
<dbReference type="Proteomes" id="UP001595776">
    <property type="component" value="Unassembled WGS sequence"/>
</dbReference>
<protein>
    <submittedName>
        <fullName evidence="2">Methylamine utilization protein</fullName>
    </submittedName>
</protein>
<feature type="signal peptide" evidence="1">
    <location>
        <begin position="1"/>
        <end position="19"/>
    </location>
</feature>
<evidence type="ECO:0000256" key="1">
    <source>
        <dbReference type="SAM" id="SignalP"/>
    </source>
</evidence>
<dbReference type="Gene3D" id="2.60.40.420">
    <property type="entry name" value="Cupredoxins - blue copper proteins"/>
    <property type="match status" value="1"/>
</dbReference>
<evidence type="ECO:0000313" key="2">
    <source>
        <dbReference type="EMBL" id="MFC4346972.1"/>
    </source>
</evidence>
<accession>A0ABV8U704</accession>
<dbReference type="InterPro" id="IPR008972">
    <property type="entry name" value="Cupredoxin"/>
</dbReference>
<organism evidence="2 3">
    <name type="scientific">Kordiimonas lipolytica</name>
    <dbReference type="NCBI Taxonomy" id="1662421"/>
    <lineage>
        <taxon>Bacteria</taxon>
        <taxon>Pseudomonadati</taxon>
        <taxon>Pseudomonadota</taxon>
        <taxon>Alphaproteobacteria</taxon>
        <taxon>Kordiimonadales</taxon>
        <taxon>Kordiimonadaceae</taxon>
        <taxon>Kordiimonas</taxon>
    </lineage>
</organism>